<reference evidence="10" key="2">
    <citation type="submission" date="2025-09" db="UniProtKB">
        <authorList>
            <consortium name="Ensembl"/>
        </authorList>
    </citation>
    <scope>IDENTIFICATION</scope>
</reference>
<dbReference type="GO" id="GO:0007283">
    <property type="term" value="P:spermatogenesis"/>
    <property type="evidence" value="ECO:0007669"/>
    <property type="project" value="TreeGrafter"/>
</dbReference>
<dbReference type="InterPro" id="IPR041513">
    <property type="entry name" value="SAS6_CC"/>
</dbReference>
<dbReference type="Gene3D" id="2.170.210.20">
    <property type="entry name" value="Spindle assembly abnormal protein 6, N-terminal domain"/>
    <property type="match status" value="1"/>
</dbReference>
<dbReference type="InterPro" id="IPR038558">
    <property type="entry name" value="SAS-6_N_sf"/>
</dbReference>
<evidence type="ECO:0000256" key="7">
    <source>
        <dbReference type="SAM" id="MobiDB-lite"/>
    </source>
</evidence>
<evidence type="ECO:0000256" key="1">
    <source>
        <dbReference type="ARBA" id="ARBA00004300"/>
    </source>
</evidence>
<protein>
    <recommendedName>
        <fullName evidence="2">Spindle assembly abnormal protein 6 homolog</fullName>
    </recommendedName>
</protein>
<evidence type="ECO:0000256" key="4">
    <source>
        <dbReference type="ARBA" id="ARBA00023054"/>
    </source>
</evidence>
<evidence type="ECO:0000256" key="3">
    <source>
        <dbReference type="ARBA" id="ARBA00022490"/>
    </source>
</evidence>
<organism evidence="10 11">
    <name type="scientific">Cyprinodon variegatus</name>
    <name type="common">Sheepshead minnow</name>
    <dbReference type="NCBI Taxonomy" id="28743"/>
    <lineage>
        <taxon>Eukaryota</taxon>
        <taxon>Metazoa</taxon>
        <taxon>Chordata</taxon>
        <taxon>Craniata</taxon>
        <taxon>Vertebrata</taxon>
        <taxon>Euteleostomi</taxon>
        <taxon>Actinopterygii</taxon>
        <taxon>Neopterygii</taxon>
        <taxon>Teleostei</taxon>
        <taxon>Neoteleostei</taxon>
        <taxon>Acanthomorphata</taxon>
        <taxon>Ovalentaria</taxon>
        <taxon>Atherinomorphae</taxon>
        <taxon>Cyprinodontiformes</taxon>
        <taxon>Cyprinodontidae</taxon>
        <taxon>Cyprinodon</taxon>
    </lineage>
</organism>
<dbReference type="STRING" id="28743.ENSCVAP00000023689"/>
<dbReference type="PANTHER" id="PTHR44281:SF4">
    <property type="entry name" value="SPINDLE ASSEMBLY ABNORMAL PROTEIN 6 HOMOLOG"/>
    <property type="match status" value="1"/>
</dbReference>
<proteinExistence type="predicted"/>
<name>A0A3Q2DXM9_CYPVA</name>
<dbReference type="GO" id="GO:0007099">
    <property type="term" value="P:centriole replication"/>
    <property type="evidence" value="ECO:0007669"/>
    <property type="project" value="TreeGrafter"/>
</dbReference>
<accession>A0A3Q2DXM9</accession>
<feature type="domain" description="SAS-6 coiled-coil" evidence="9">
    <location>
        <begin position="135"/>
        <end position="164"/>
    </location>
</feature>
<dbReference type="GO" id="GO:0005813">
    <property type="term" value="C:centrosome"/>
    <property type="evidence" value="ECO:0007669"/>
    <property type="project" value="UniProtKB-SubCell"/>
</dbReference>
<dbReference type="Proteomes" id="UP000265020">
    <property type="component" value="Unassembled WGS sequence"/>
</dbReference>
<comment type="subcellular location">
    <subcellularLocation>
        <location evidence="1">Cytoplasm</location>
        <location evidence="1">Cytoskeleton</location>
        <location evidence="1">Microtubule organizing center</location>
        <location evidence="1">Centrosome</location>
    </subcellularLocation>
</comment>
<dbReference type="AlphaFoldDB" id="A0A3Q2DXM9"/>
<dbReference type="Pfam" id="PF16531">
    <property type="entry name" value="SAS-6_N"/>
    <property type="match status" value="1"/>
</dbReference>
<dbReference type="InterPro" id="IPR032396">
    <property type="entry name" value="SAS-6_N"/>
</dbReference>
<dbReference type="Pfam" id="PF18594">
    <property type="entry name" value="Sas6_CC"/>
    <property type="match status" value="1"/>
</dbReference>
<reference evidence="10" key="1">
    <citation type="submission" date="2025-08" db="UniProtKB">
        <authorList>
            <consortium name="Ensembl"/>
        </authorList>
    </citation>
    <scope>IDENTIFICATION</scope>
</reference>
<dbReference type="Ensembl" id="ENSCVAT00000006098.1">
    <property type="protein sequence ID" value="ENSCVAP00000023689.1"/>
    <property type="gene ID" value="ENSCVAG00000007331.1"/>
</dbReference>
<feature type="region of interest" description="Disordered" evidence="7">
    <location>
        <begin position="190"/>
        <end position="211"/>
    </location>
</feature>
<dbReference type="PANTHER" id="PTHR44281">
    <property type="entry name" value="SPINDLE ASSEMBLY ABNORMAL PROTEIN 6 HOMOLOG"/>
    <property type="match status" value="1"/>
</dbReference>
<dbReference type="SUPFAM" id="SSF57997">
    <property type="entry name" value="Tropomyosin"/>
    <property type="match status" value="1"/>
</dbReference>
<keyword evidence="4" id="KW-0175">Coiled coil</keyword>
<dbReference type="CDD" id="cd10142">
    <property type="entry name" value="HD_SAS6_N"/>
    <property type="match status" value="1"/>
</dbReference>
<sequence>AMEELFNKVLLVHLKHKDSEQDFMAVLLSPCQDLLVKLTDDADPFFLFTLPVSEEDYQSLKVQQGLLIDFASFPQKFIDLLNLCNAEPDADNPRFLLQLTCQPVMADSSATFSVVEMNAFKHLNHLSLRLLQGSDREVKDYLAARLSSLKAEKLALDVKLKETEEDLSRKLSYTQQTLSEKTKELEKLRSEWTNHSSSLSSPSGSSVEETAANRELQMRKLESTVKSLSEELLKANGIIQKLQGEVRGLVGKVKVKNTVTVSQEKVLRETEAKLQSVDKDLQTAQREVCSKEEEIKQLKEQLEVTVQKLNESKEVLKTNENVINWLNKQLNEAELTRKMASAEASDAHSGFSALTGIRVGMIFSPSSRGRLSLFLSICSLTASFRPSFILRLVKPQTSLPLSAAPGPLSADSCEFLNQRHVFRYYEHMMLHQLSASNEEQE</sequence>
<keyword evidence="5" id="KW-0206">Cytoskeleton</keyword>
<keyword evidence="11" id="KW-1185">Reference proteome</keyword>
<dbReference type="OMA" id="DQMSNKP"/>
<evidence type="ECO:0000256" key="2">
    <source>
        <dbReference type="ARBA" id="ARBA00020407"/>
    </source>
</evidence>
<feature type="compositionally biased region" description="Low complexity" evidence="7">
    <location>
        <begin position="196"/>
        <end position="206"/>
    </location>
</feature>
<evidence type="ECO:0000259" key="8">
    <source>
        <dbReference type="Pfam" id="PF16531"/>
    </source>
</evidence>
<evidence type="ECO:0000313" key="11">
    <source>
        <dbReference type="Proteomes" id="UP000265020"/>
    </source>
</evidence>
<keyword evidence="6" id="KW-0131">Cell cycle</keyword>
<evidence type="ECO:0000256" key="5">
    <source>
        <dbReference type="ARBA" id="ARBA00023212"/>
    </source>
</evidence>
<keyword evidence="3" id="KW-0963">Cytoplasm</keyword>
<dbReference type="GO" id="GO:0005814">
    <property type="term" value="C:centriole"/>
    <property type="evidence" value="ECO:0007669"/>
    <property type="project" value="TreeGrafter"/>
</dbReference>
<evidence type="ECO:0000313" key="10">
    <source>
        <dbReference type="Ensembl" id="ENSCVAP00000023689.1"/>
    </source>
</evidence>
<feature type="domain" description="Spindle assembly abnormal protein 6 N-terminal" evidence="8">
    <location>
        <begin position="26"/>
        <end position="130"/>
    </location>
</feature>
<evidence type="ECO:0000256" key="6">
    <source>
        <dbReference type="ARBA" id="ARBA00023306"/>
    </source>
</evidence>
<dbReference type="GeneTree" id="ENSGT00390000006932"/>
<evidence type="ECO:0000259" key="9">
    <source>
        <dbReference type="Pfam" id="PF18594"/>
    </source>
</evidence>